<keyword evidence="2" id="KW-0288">FMN</keyword>
<dbReference type="RefSeq" id="WP_377262858.1">
    <property type="nucleotide sequence ID" value="NZ_JBHLUH010000105.1"/>
</dbReference>
<dbReference type="InterPro" id="IPR036661">
    <property type="entry name" value="Luciferase-like_sf"/>
</dbReference>
<dbReference type="NCBIfam" id="TIGR03860">
    <property type="entry name" value="FMN_nitrolo"/>
    <property type="match status" value="1"/>
</dbReference>
<name>A0ABV6MIH7_9ACTN</name>
<evidence type="ECO:0000313" key="7">
    <source>
        <dbReference type="EMBL" id="MFC0534227.1"/>
    </source>
</evidence>
<sequence length="458" mass="49765">MTEKQPKSLTLNLNLIPGGVFPGAWRTGTDGQHFSTLDHYIEAAKIAERGLFDAVFLADTPVWRYRGEYRPFRGLDPTLAHAAIAQHTSHIGLVATASTSYNSAYNLARRIASLDHISNGRAAWNIVATNGDDVAQNFGLEYGLDHAERYRRAHEFVEAVLRLWDSWADDAWVANTETGVYVDNARIRDVDYAGEYVTVKGPLNLPRSPQGHPVLIQAGSSADGIGLASRFADAVYTVQNTIETALAFRKKIRDLATGWGRDPDTVKVLPGLITIVGDTEEAARRRERELQELHTEHYAINALALQIGVPVEALELNKELPWDLVPPDGALGASGGHFAALIASAKRDSLTVRQIIARQGGGLTHISAIGSAEQVADQIETWYRAGASDGFNVMSAALPEVAENFVDHVVPLLQSKGIFRTEYPGTTLRDTLGLPRPADGWEGFINTARGPAGEAAFS</sequence>
<keyword evidence="8" id="KW-1185">Reference proteome</keyword>
<comment type="similarity">
    <text evidence="5">Belongs to the NtaA/SnaA/DszA monooxygenase family.</text>
</comment>
<dbReference type="SUPFAM" id="SSF51679">
    <property type="entry name" value="Bacterial luciferase-like"/>
    <property type="match status" value="1"/>
</dbReference>
<feature type="domain" description="Luciferase-like" evidence="6">
    <location>
        <begin position="31"/>
        <end position="388"/>
    </location>
</feature>
<dbReference type="CDD" id="cd01095">
    <property type="entry name" value="Nitrilotriacetate_monoxgenase"/>
    <property type="match status" value="1"/>
</dbReference>
<protein>
    <submittedName>
        <fullName evidence="7">NtaA/DmoA family FMN-dependent monooxygenase</fullName>
        <ecNumber evidence="7">1.14.-.-</ecNumber>
    </submittedName>
</protein>
<dbReference type="PANTHER" id="PTHR30011:SF16">
    <property type="entry name" value="C2H2 FINGER DOMAIN TRANSCRIPTION FACTOR (EUROFUNG)-RELATED"/>
    <property type="match status" value="1"/>
</dbReference>
<reference evidence="7 8" key="1">
    <citation type="submission" date="2024-09" db="EMBL/GenBank/DDBJ databases">
        <authorList>
            <person name="Sun Q."/>
            <person name="Mori K."/>
        </authorList>
    </citation>
    <scope>NUCLEOTIDE SEQUENCE [LARGE SCALE GENOMIC DNA]</scope>
    <source>
        <strain evidence="7 8">TBRC 3947</strain>
    </source>
</reference>
<evidence type="ECO:0000256" key="2">
    <source>
        <dbReference type="ARBA" id="ARBA00022643"/>
    </source>
</evidence>
<dbReference type="EC" id="1.14.-.-" evidence="7"/>
<dbReference type="EMBL" id="JBHLUH010000105">
    <property type="protein sequence ID" value="MFC0534227.1"/>
    <property type="molecule type" value="Genomic_DNA"/>
</dbReference>
<keyword evidence="4 7" id="KW-0503">Monooxygenase</keyword>
<dbReference type="PANTHER" id="PTHR30011">
    <property type="entry name" value="ALKANESULFONATE MONOOXYGENASE-RELATED"/>
    <property type="match status" value="1"/>
</dbReference>
<dbReference type="Pfam" id="PF00296">
    <property type="entry name" value="Bac_luciferase"/>
    <property type="match status" value="1"/>
</dbReference>
<dbReference type="GO" id="GO:0004497">
    <property type="term" value="F:monooxygenase activity"/>
    <property type="evidence" value="ECO:0007669"/>
    <property type="project" value="UniProtKB-KW"/>
</dbReference>
<gene>
    <name evidence="7" type="ORF">ACFFIA_42235</name>
</gene>
<evidence type="ECO:0000256" key="4">
    <source>
        <dbReference type="ARBA" id="ARBA00023033"/>
    </source>
</evidence>
<organism evidence="7 8">
    <name type="scientific">Phytohabitans kaempferiae</name>
    <dbReference type="NCBI Taxonomy" id="1620943"/>
    <lineage>
        <taxon>Bacteria</taxon>
        <taxon>Bacillati</taxon>
        <taxon>Actinomycetota</taxon>
        <taxon>Actinomycetes</taxon>
        <taxon>Micromonosporales</taxon>
        <taxon>Micromonosporaceae</taxon>
    </lineage>
</organism>
<dbReference type="PIRSF" id="PIRSF000337">
    <property type="entry name" value="NTA_MOA"/>
    <property type="match status" value="1"/>
</dbReference>
<dbReference type="InterPro" id="IPR011251">
    <property type="entry name" value="Luciferase-like_dom"/>
</dbReference>
<evidence type="ECO:0000256" key="5">
    <source>
        <dbReference type="ARBA" id="ARBA00033748"/>
    </source>
</evidence>
<proteinExistence type="inferred from homology"/>
<dbReference type="Proteomes" id="UP001589867">
    <property type="component" value="Unassembled WGS sequence"/>
</dbReference>
<evidence type="ECO:0000313" key="8">
    <source>
        <dbReference type="Proteomes" id="UP001589867"/>
    </source>
</evidence>
<evidence type="ECO:0000256" key="1">
    <source>
        <dbReference type="ARBA" id="ARBA00022630"/>
    </source>
</evidence>
<dbReference type="Gene3D" id="3.20.20.30">
    <property type="entry name" value="Luciferase-like domain"/>
    <property type="match status" value="1"/>
</dbReference>
<comment type="caution">
    <text evidence="7">The sequence shown here is derived from an EMBL/GenBank/DDBJ whole genome shotgun (WGS) entry which is preliminary data.</text>
</comment>
<keyword evidence="1" id="KW-0285">Flavoprotein</keyword>
<keyword evidence="3 7" id="KW-0560">Oxidoreductase</keyword>
<accession>A0ABV6MIH7</accession>
<dbReference type="InterPro" id="IPR051260">
    <property type="entry name" value="Diverse_substr_monoxygenases"/>
</dbReference>
<evidence type="ECO:0000256" key="3">
    <source>
        <dbReference type="ARBA" id="ARBA00023002"/>
    </source>
</evidence>
<dbReference type="InterPro" id="IPR016215">
    <property type="entry name" value="NTA_MOA"/>
</dbReference>
<evidence type="ECO:0000259" key="6">
    <source>
        <dbReference type="Pfam" id="PF00296"/>
    </source>
</evidence>